<name>A0A1L9R8Q3_ASPWE</name>
<dbReference type="SUPFAM" id="SSF51735">
    <property type="entry name" value="NAD(P)-binding Rossmann-fold domains"/>
    <property type="match status" value="1"/>
</dbReference>
<proteinExistence type="predicted"/>
<dbReference type="PANTHER" id="PTHR45033">
    <property type="match status" value="1"/>
</dbReference>
<gene>
    <name evidence="2" type="ORF">ASPWEDRAFT_62520</name>
</gene>
<dbReference type="InterPro" id="IPR013149">
    <property type="entry name" value="ADH-like_C"/>
</dbReference>
<keyword evidence="3" id="KW-1185">Reference proteome</keyword>
<dbReference type="Pfam" id="PF00107">
    <property type="entry name" value="ADH_zinc_N"/>
    <property type="match status" value="1"/>
</dbReference>
<dbReference type="VEuPathDB" id="FungiDB:ASPWEDRAFT_62520"/>
<dbReference type="Proteomes" id="UP000184383">
    <property type="component" value="Unassembled WGS sequence"/>
</dbReference>
<dbReference type="GO" id="GO:0016491">
    <property type="term" value="F:oxidoreductase activity"/>
    <property type="evidence" value="ECO:0007669"/>
    <property type="project" value="InterPro"/>
</dbReference>
<dbReference type="InterPro" id="IPR036291">
    <property type="entry name" value="NAD(P)-bd_dom_sf"/>
</dbReference>
<dbReference type="SUPFAM" id="SSF50129">
    <property type="entry name" value="GroES-like"/>
    <property type="match status" value="1"/>
</dbReference>
<organism evidence="2 3">
    <name type="scientific">Aspergillus wentii DTO 134E9</name>
    <dbReference type="NCBI Taxonomy" id="1073089"/>
    <lineage>
        <taxon>Eukaryota</taxon>
        <taxon>Fungi</taxon>
        <taxon>Dikarya</taxon>
        <taxon>Ascomycota</taxon>
        <taxon>Pezizomycotina</taxon>
        <taxon>Eurotiomycetes</taxon>
        <taxon>Eurotiomycetidae</taxon>
        <taxon>Eurotiales</taxon>
        <taxon>Aspergillaceae</taxon>
        <taxon>Aspergillus</taxon>
        <taxon>Aspergillus subgen. Cremei</taxon>
    </lineage>
</organism>
<dbReference type="OrthoDB" id="3509362at2759"/>
<reference evidence="3" key="1">
    <citation type="journal article" date="2017" name="Genome Biol.">
        <title>Comparative genomics reveals high biological diversity and specific adaptations in the industrially and medically important fungal genus Aspergillus.</title>
        <authorList>
            <person name="de Vries R.P."/>
            <person name="Riley R."/>
            <person name="Wiebenga A."/>
            <person name="Aguilar-Osorio G."/>
            <person name="Amillis S."/>
            <person name="Uchima C.A."/>
            <person name="Anderluh G."/>
            <person name="Asadollahi M."/>
            <person name="Askin M."/>
            <person name="Barry K."/>
            <person name="Battaglia E."/>
            <person name="Bayram O."/>
            <person name="Benocci T."/>
            <person name="Braus-Stromeyer S.A."/>
            <person name="Caldana C."/>
            <person name="Canovas D."/>
            <person name="Cerqueira G.C."/>
            <person name="Chen F."/>
            <person name="Chen W."/>
            <person name="Choi C."/>
            <person name="Clum A."/>
            <person name="Dos Santos R.A."/>
            <person name="Damasio A.R."/>
            <person name="Diallinas G."/>
            <person name="Emri T."/>
            <person name="Fekete E."/>
            <person name="Flipphi M."/>
            <person name="Freyberg S."/>
            <person name="Gallo A."/>
            <person name="Gournas C."/>
            <person name="Habgood R."/>
            <person name="Hainaut M."/>
            <person name="Harispe M.L."/>
            <person name="Henrissat B."/>
            <person name="Hilden K.S."/>
            <person name="Hope R."/>
            <person name="Hossain A."/>
            <person name="Karabika E."/>
            <person name="Karaffa L."/>
            <person name="Karanyi Z."/>
            <person name="Krasevec N."/>
            <person name="Kuo A."/>
            <person name="Kusch H."/>
            <person name="LaButti K."/>
            <person name="Lagendijk E.L."/>
            <person name="Lapidus A."/>
            <person name="Levasseur A."/>
            <person name="Lindquist E."/>
            <person name="Lipzen A."/>
            <person name="Logrieco A.F."/>
            <person name="MacCabe A."/>
            <person name="Maekelae M.R."/>
            <person name="Malavazi I."/>
            <person name="Melin P."/>
            <person name="Meyer V."/>
            <person name="Mielnichuk N."/>
            <person name="Miskei M."/>
            <person name="Molnar A.P."/>
            <person name="Mule G."/>
            <person name="Ngan C.Y."/>
            <person name="Orejas M."/>
            <person name="Orosz E."/>
            <person name="Ouedraogo J.P."/>
            <person name="Overkamp K.M."/>
            <person name="Park H.-S."/>
            <person name="Perrone G."/>
            <person name="Piumi F."/>
            <person name="Punt P.J."/>
            <person name="Ram A.F."/>
            <person name="Ramon A."/>
            <person name="Rauscher S."/>
            <person name="Record E."/>
            <person name="Riano-Pachon D.M."/>
            <person name="Robert V."/>
            <person name="Roehrig J."/>
            <person name="Ruller R."/>
            <person name="Salamov A."/>
            <person name="Salih N.S."/>
            <person name="Samson R.A."/>
            <person name="Sandor E."/>
            <person name="Sanguinetti M."/>
            <person name="Schuetze T."/>
            <person name="Sepcic K."/>
            <person name="Shelest E."/>
            <person name="Sherlock G."/>
            <person name="Sophianopoulou V."/>
            <person name="Squina F.M."/>
            <person name="Sun H."/>
            <person name="Susca A."/>
            <person name="Todd R.B."/>
            <person name="Tsang A."/>
            <person name="Unkles S.E."/>
            <person name="van de Wiele N."/>
            <person name="van Rossen-Uffink D."/>
            <person name="Oliveira J.V."/>
            <person name="Vesth T.C."/>
            <person name="Visser J."/>
            <person name="Yu J.-H."/>
            <person name="Zhou M."/>
            <person name="Andersen M.R."/>
            <person name="Archer D.B."/>
            <person name="Baker S.E."/>
            <person name="Benoit I."/>
            <person name="Brakhage A.A."/>
            <person name="Braus G.H."/>
            <person name="Fischer R."/>
            <person name="Frisvad J.C."/>
            <person name="Goldman G.H."/>
            <person name="Houbraken J."/>
            <person name="Oakley B."/>
            <person name="Pocsi I."/>
            <person name="Scazzocchio C."/>
            <person name="Seiboth B."/>
            <person name="vanKuyk P.A."/>
            <person name="Wortman J."/>
            <person name="Dyer P.S."/>
            <person name="Grigoriev I.V."/>
        </authorList>
    </citation>
    <scope>NUCLEOTIDE SEQUENCE [LARGE SCALE GENOMIC DNA]</scope>
    <source>
        <strain evidence="3">DTO 134E9</strain>
    </source>
</reference>
<dbReference type="InterPro" id="IPR013154">
    <property type="entry name" value="ADH-like_N"/>
</dbReference>
<dbReference type="EMBL" id="KV878216">
    <property type="protein sequence ID" value="OJJ31296.1"/>
    <property type="molecule type" value="Genomic_DNA"/>
</dbReference>
<accession>A0A1L9R8Q3</accession>
<sequence>MATQTVYHLTSFTSLEGLTPSEEKLPTITKHEVLIKIRAISLNYRDIAIATSKYPLPCKENVIPCSDAAGDIIQVGEEVDELAVGDKAIVTFDPWNLYGPLKRKHRGQGGPVDGVLAQYIVRPAVSVVKIPPGLPQSYSEWSTLVCTGATVWNALYGNVPLKPGQTVLFQGTGGISITGIILAKAAGAKTIITSSSDEKLALVKSKFQPDYTINYKTHPDWAAKALEYTNGIGVDYVLENGGAGTIEQSIKAIAHGGTVAVIGFLADIDQSKMPDVTMLALQKGCIIRGINIGPTEMLQDAVRLVAAKGLRMPVDKEFGFSRDEVIAAYEYVQSGKHIGKVSIVVE</sequence>
<protein>
    <recommendedName>
        <fullName evidence="1">Enoyl reductase (ER) domain-containing protein</fullName>
    </recommendedName>
</protein>
<dbReference type="STRING" id="1073089.A0A1L9R8Q3"/>
<dbReference type="RefSeq" id="XP_040684973.1">
    <property type="nucleotide sequence ID" value="XM_040838659.1"/>
</dbReference>
<feature type="domain" description="Enoyl reductase (ER)" evidence="1">
    <location>
        <begin position="13"/>
        <end position="343"/>
    </location>
</feature>
<dbReference type="InterPro" id="IPR011032">
    <property type="entry name" value="GroES-like_sf"/>
</dbReference>
<dbReference type="PANTHER" id="PTHR45033:SF2">
    <property type="entry name" value="ZINC-TYPE ALCOHOL DEHYDROGENASE-LIKE PROTEIN C1773.06C"/>
    <property type="match status" value="1"/>
</dbReference>
<dbReference type="AlphaFoldDB" id="A0A1L9R8Q3"/>
<dbReference type="SMART" id="SM00829">
    <property type="entry name" value="PKS_ER"/>
    <property type="match status" value="1"/>
</dbReference>
<dbReference type="GeneID" id="63754507"/>
<dbReference type="Gene3D" id="3.90.180.10">
    <property type="entry name" value="Medium-chain alcohol dehydrogenases, catalytic domain"/>
    <property type="match status" value="1"/>
</dbReference>
<dbReference type="Gene3D" id="3.40.50.720">
    <property type="entry name" value="NAD(P)-binding Rossmann-like Domain"/>
    <property type="match status" value="1"/>
</dbReference>
<evidence type="ECO:0000313" key="3">
    <source>
        <dbReference type="Proteomes" id="UP000184383"/>
    </source>
</evidence>
<evidence type="ECO:0000313" key="2">
    <source>
        <dbReference type="EMBL" id="OJJ31296.1"/>
    </source>
</evidence>
<evidence type="ECO:0000259" key="1">
    <source>
        <dbReference type="SMART" id="SM00829"/>
    </source>
</evidence>
<dbReference type="InterPro" id="IPR020843">
    <property type="entry name" value="ER"/>
</dbReference>
<dbReference type="Pfam" id="PF08240">
    <property type="entry name" value="ADH_N"/>
    <property type="match status" value="1"/>
</dbReference>
<dbReference type="InterPro" id="IPR052711">
    <property type="entry name" value="Zinc_ADH-like"/>
</dbReference>
<dbReference type="CDD" id="cd08276">
    <property type="entry name" value="MDR7"/>
    <property type="match status" value="1"/>
</dbReference>